<dbReference type="EMBL" id="AAAJKI010000033">
    <property type="protein sequence ID" value="EAC6549026.1"/>
    <property type="molecule type" value="Genomic_DNA"/>
</dbReference>
<feature type="binding site" evidence="12">
    <location>
        <position position="461"/>
    </location>
    <ligand>
        <name>substrate</name>
    </ligand>
</feature>
<dbReference type="EMBL" id="QXLS01000005">
    <property type="protein sequence ID" value="RKA07081.1"/>
    <property type="molecule type" value="Genomic_DNA"/>
</dbReference>
<evidence type="ECO:0000313" key="84">
    <source>
        <dbReference type="Proteomes" id="UP000844415"/>
    </source>
</evidence>
<dbReference type="RefSeq" id="WP_003734815.1">
    <property type="nucleotide sequence ID" value="NC_021824.1"/>
</dbReference>
<dbReference type="InterPro" id="IPR055152">
    <property type="entry name" value="Transketolase-like_C_2"/>
</dbReference>
<dbReference type="Proteomes" id="UP000540117">
    <property type="component" value="Unassembled WGS sequence"/>
</dbReference>
<dbReference type="EMBL" id="AAHZFY010000003">
    <property type="protein sequence ID" value="ECB9512671.1"/>
    <property type="molecule type" value="Genomic_DNA"/>
</dbReference>
<dbReference type="Proteomes" id="UP000364988">
    <property type="component" value="Unassembled WGS sequence"/>
</dbReference>
<evidence type="ECO:0000313" key="20">
    <source>
        <dbReference type="EMBL" id="EAC6549026.1"/>
    </source>
</evidence>
<evidence type="ECO:0000313" key="27">
    <source>
        <dbReference type="EMBL" id="EAG2515559.1"/>
    </source>
</evidence>
<keyword evidence="8 13" id="KW-0786">Thiamine pyrophosphate</keyword>
<dbReference type="InterPro" id="IPR049557">
    <property type="entry name" value="Transketolase_CS"/>
</dbReference>
<dbReference type="EMBL" id="AABBAW010000005">
    <property type="protein sequence ID" value="EAG2515559.1"/>
    <property type="molecule type" value="Genomic_DNA"/>
</dbReference>
<feature type="binding site" evidence="12">
    <location>
        <position position="520"/>
    </location>
    <ligand>
        <name>substrate</name>
    </ligand>
</feature>
<evidence type="ECO:0000256" key="6">
    <source>
        <dbReference type="ARBA" id="ARBA00022723"/>
    </source>
</evidence>
<evidence type="ECO:0000313" key="47">
    <source>
        <dbReference type="EMBL" id="HAB8556014.1"/>
    </source>
</evidence>
<dbReference type="Proteomes" id="UP000478704">
    <property type="component" value="Unassembled WGS sequence"/>
</dbReference>
<evidence type="ECO:0000313" key="55">
    <source>
        <dbReference type="Proteomes" id="UP000337746"/>
    </source>
</evidence>
<dbReference type="InterPro" id="IPR033247">
    <property type="entry name" value="Transketolase_fam"/>
</dbReference>
<evidence type="ECO:0000313" key="35">
    <source>
        <dbReference type="EMBL" id="EAK8896831.1"/>
    </source>
</evidence>
<dbReference type="EMBL" id="AALGDA010000016">
    <property type="protein sequence ID" value="ECY9782758.1"/>
    <property type="molecule type" value="Genomic_DNA"/>
</dbReference>
<dbReference type="EMBL" id="AAIAJJ010000002">
    <property type="protein sequence ID" value="ECC1556148.1"/>
    <property type="molecule type" value="Genomic_DNA"/>
</dbReference>
<dbReference type="EMBL" id="JACAVN010000004">
    <property type="protein sequence ID" value="NYA01791.1"/>
    <property type="molecule type" value="Genomic_DNA"/>
</dbReference>
<dbReference type="EMBL" id="AABBHO010000025">
    <property type="protein sequence ID" value="EAG2997496.1"/>
    <property type="molecule type" value="Genomic_DNA"/>
</dbReference>
<organism evidence="45 71">
    <name type="scientific">Listeria monocytogenes</name>
    <dbReference type="NCBI Taxonomy" id="1639"/>
    <lineage>
        <taxon>Bacteria</taxon>
        <taxon>Bacillati</taxon>
        <taxon>Bacillota</taxon>
        <taxon>Bacilli</taxon>
        <taxon>Bacillales</taxon>
        <taxon>Listeriaceae</taxon>
        <taxon>Listeria</taxon>
    </lineage>
</organism>
<evidence type="ECO:0000313" key="46">
    <source>
        <dbReference type="EMBL" id="HAA8053557.1"/>
    </source>
</evidence>
<dbReference type="Proteomes" id="UP000481141">
    <property type="component" value="Unassembled WGS sequence"/>
</dbReference>
<evidence type="ECO:0000313" key="37">
    <source>
        <dbReference type="EMBL" id="ECB9472195.1"/>
    </source>
</evidence>
<dbReference type="Gene3D" id="3.40.50.920">
    <property type="match status" value="1"/>
</dbReference>
<evidence type="ECO:0000313" key="52">
    <source>
        <dbReference type="EMBL" id="RKA07081.1"/>
    </source>
</evidence>
<reference evidence="66 74" key="5">
    <citation type="submission" date="2019-04" db="EMBL/GenBank/DDBJ databases">
        <authorList>
            <consortium name="GenomeTrakr network: Whole genome sequencing for foodborne pathogen traceback"/>
        </authorList>
    </citation>
    <scope>NUCLEOTIDE SEQUENCE [LARGE SCALE GENOMIC DNA]</scope>
    <source>
        <strain evidence="32 80">CFSAN004300</strain>
        <strain evidence="33 74">CFSAN072474</strain>
        <strain evidence="40 60">FLAG-55987</strain>
        <strain evidence="36 66">PHLUSALM00088</strain>
    </source>
</reference>
<comment type="cofactor">
    <cofactor evidence="14">
        <name>Mg(2+)</name>
        <dbReference type="ChEBI" id="CHEBI:18420"/>
    </cofactor>
    <text evidence="14">Binds 1 Mg(2+) ion per subunit. Can also utilize other divalent metal cations, such as Ca(2+), Mn(2+) and Co(2+).</text>
</comment>
<dbReference type="Proteomes" id="UP000522199">
    <property type="component" value="Unassembled WGS sequence"/>
</dbReference>
<evidence type="ECO:0000313" key="39">
    <source>
        <dbReference type="EMBL" id="ECC1556148.1"/>
    </source>
</evidence>
<feature type="active site" description="Proton donor" evidence="11">
    <location>
        <position position="411"/>
    </location>
</feature>
<evidence type="ECO:0000313" key="50">
    <source>
        <dbReference type="EMBL" id="NYA01791.1"/>
    </source>
</evidence>
<evidence type="ECO:0000313" key="21">
    <source>
        <dbReference type="EMBL" id="EAC7481037.1"/>
    </source>
</evidence>
<evidence type="ECO:0000256" key="5">
    <source>
        <dbReference type="ARBA" id="ARBA00022679"/>
    </source>
</evidence>
<evidence type="ECO:0000313" key="23">
    <source>
        <dbReference type="EMBL" id="EAD5775348.1"/>
    </source>
</evidence>
<dbReference type="SUPFAM" id="SSF52922">
    <property type="entry name" value="TK C-terminal domain-like"/>
    <property type="match status" value="1"/>
</dbReference>
<evidence type="ECO:0000313" key="40">
    <source>
        <dbReference type="EMBL" id="ECY6543899.1"/>
    </source>
</evidence>
<dbReference type="Proteomes" id="UP000272537">
    <property type="component" value="Unassembled WGS sequence"/>
</dbReference>
<evidence type="ECO:0000313" key="71">
    <source>
        <dbReference type="Proteomes" id="UP000478704"/>
    </source>
</evidence>
<feature type="binding site" evidence="12">
    <location>
        <position position="262"/>
    </location>
    <ligand>
        <name>substrate</name>
    </ligand>
</feature>
<evidence type="ECO:0000256" key="9">
    <source>
        <dbReference type="ARBA" id="ARBA00049473"/>
    </source>
</evidence>
<evidence type="ECO:0000313" key="62">
    <source>
        <dbReference type="Proteomes" id="UP000368512"/>
    </source>
</evidence>
<dbReference type="Proteomes" id="UP000549379">
    <property type="component" value="Unassembled WGS sequence"/>
</dbReference>
<evidence type="ECO:0000313" key="49">
    <source>
        <dbReference type="EMBL" id="HAC0275280.1"/>
    </source>
</evidence>
<proteinExistence type="inferred from homology"/>
<feature type="binding site" evidence="14">
    <location>
        <position position="156"/>
    </location>
    <ligand>
        <name>Mg(2+)</name>
        <dbReference type="ChEBI" id="CHEBI:18420"/>
    </ligand>
</feature>
<evidence type="ECO:0000313" key="38">
    <source>
        <dbReference type="EMBL" id="ECB9512671.1"/>
    </source>
</evidence>
<evidence type="ECO:0000256" key="3">
    <source>
        <dbReference type="ARBA" id="ARBA00013152"/>
    </source>
</evidence>
<reference evidence="18 56" key="4">
    <citation type="submission" date="2018-06" db="EMBL/GenBank/DDBJ databases">
        <authorList>
            <consortium name="PulseNet: The National Subtyping Network for Foodborne Disease Surveillance"/>
            <person name="Tarr C.L."/>
            <person name="Trees E."/>
            <person name="Katz L.S."/>
            <person name="Carleton-Romer H.A."/>
            <person name="Stroika S."/>
            <person name="Kucerova Z."/>
            <person name="Roache K.F."/>
            <person name="Sabol A.L."/>
            <person name="Besser J."/>
            <person name="Gerner-Smidt P."/>
        </authorList>
    </citation>
    <scope>NUCLEOTIDE SEQUENCE [LARGE SCALE GENOMIC DNA]</scope>
    <source>
        <strain evidence="18 56">2015L-6227</strain>
        <strain evidence="35 59">PNUSAL004402</strain>
        <strain evidence="41 73">PNUSAL005692</strain>
    </source>
</reference>
<evidence type="ECO:0000313" key="18">
    <source>
        <dbReference type="EMBL" id="EAC4553032.1"/>
    </source>
</evidence>
<evidence type="ECO:0000313" key="83">
    <source>
        <dbReference type="Proteomes" id="UP000841146"/>
    </source>
</evidence>
<comment type="function">
    <text evidence="16">Catalyzes the transfer of a two-carbon ketol group from a ketose donor to an aldose acceptor, via a covalent intermediate with the cofactor thiamine pyrophosphate.</text>
</comment>
<evidence type="ECO:0000313" key="28">
    <source>
        <dbReference type="EMBL" id="EAG2997496.1"/>
    </source>
</evidence>
<dbReference type="PANTHER" id="PTHR43522">
    <property type="entry name" value="TRANSKETOLASE"/>
    <property type="match status" value="1"/>
</dbReference>
<dbReference type="Proteomes" id="UP000527632">
    <property type="component" value="Unassembled WGS sequence"/>
</dbReference>
<dbReference type="Proteomes" id="UP000844415">
    <property type="component" value="Unassembled WGS sequence"/>
</dbReference>
<evidence type="ECO:0000313" key="58">
    <source>
        <dbReference type="Proteomes" id="UP000345329"/>
    </source>
</evidence>
<dbReference type="Proteomes" id="UP000389283">
    <property type="component" value="Unassembled WGS sequence"/>
</dbReference>
<dbReference type="GO" id="GO:0046872">
    <property type="term" value="F:metal ion binding"/>
    <property type="evidence" value="ECO:0007669"/>
    <property type="project" value="UniProtKB-KW"/>
</dbReference>
<evidence type="ECO:0000313" key="82">
    <source>
        <dbReference type="Proteomes" id="UP000566721"/>
    </source>
</evidence>
<dbReference type="PROSITE" id="PS00802">
    <property type="entry name" value="TRANSKETOLASE_2"/>
    <property type="match status" value="1"/>
</dbReference>
<dbReference type="Proteomes" id="UP000548278">
    <property type="component" value="Unassembled WGS sequence"/>
</dbReference>
<dbReference type="Proteomes" id="UP000528151">
    <property type="component" value="Unassembled WGS sequence"/>
</dbReference>
<evidence type="ECO:0000313" key="45">
    <source>
        <dbReference type="EMBL" id="EDP8513962.1"/>
    </source>
</evidence>
<dbReference type="EMBL" id="AABAYG010000005">
    <property type="protein sequence ID" value="EAG2246224.1"/>
    <property type="molecule type" value="Genomic_DNA"/>
</dbReference>
<dbReference type="Proteomes" id="UP000841146">
    <property type="component" value="Unassembled WGS sequence"/>
</dbReference>
<dbReference type="EMBL" id="DAAEEB010000006">
    <property type="protein sequence ID" value="HAA8053557.1"/>
    <property type="molecule type" value="Genomic_DNA"/>
</dbReference>
<dbReference type="EMBL" id="DAAJFY010000004">
    <property type="protein sequence ID" value="HAC0275280.1"/>
    <property type="molecule type" value="Genomic_DNA"/>
</dbReference>
<evidence type="ECO:0000256" key="4">
    <source>
        <dbReference type="ARBA" id="ARBA00016662"/>
    </source>
</evidence>
<dbReference type="PROSITE" id="PS00801">
    <property type="entry name" value="TRANSKETOLASE_1"/>
    <property type="match status" value="1"/>
</dbReference>
<comment type="subunit">
    <text evidence="2 16">Homodimer.</text>
</comment>
<reference evidence="47" key="7">
    <citation type="submission" date="2020-01" db="EMBL/GenBank/DDBJ databases">
        <authorList>
            <consortium name="NCBI Pathogen Detection Project"/>
        </authorList>
    </citation>
    <scope>NUCLEOTIDE SEQUENCE</scope>
    <source>
        <strain evidence="46">09CEB371LM</strain>
        <strain evidence="47">CFIAFB20100120</strain>
        <strain evidence="49">CFIAFB20170037</strain>
        <strain evidence="48">CFIAFB20170045</strain>
    </source>
</reference>
<evidence type="ECO:0000313" key="79">
    <source>
        <dbReference type="Proteomes" id="UP000544530"/>
    </source>
</evidence>
<dbReference type="Proteomes" id="UP000842809">
    <property type="component" value="Unassembled WGS sequence"/>
</dbReference>
<dbReference type="FunFam" id="3.40.50.970:FF:000003">
    <property type="entry name" value="Transketolase"/>
    <property type="match status" value="1"/>
</dbReference>
<sequence>MSRIDEQMVNSIRVLSMDMIEKANSGHPGLPMGAAPMAFSLWKNHLKFNPEHPTWFNRDRFVLSAGHGSAMLYSLLHLFGYDLPMSELKNFRQTGSKTPGHPEFGHTVGVDATTGPLGQGFAMGVGMAMAEAHLGAKFNQPEFPVVDHNTYVLCGDGCLMEGISYEAASLAGHLKLGKLVVLYDSNDISLDGDLNESFSEDIELRFRAAGWQTLRVDDGNDLDALDAAIHLAKTEKSRPTLIEVKTVIGYGSPGKAGKSAAHGSPLGEKELKLAKEAYDWQMPPFELPKTVENQKEFYHSKGRASESSWLRTFNAYKQKYPALAESLQQLMDDNLDADWDAELPVFDENADKAVATREVSGIVLQELEKKLPNLFGGAADLASSNKTHLKASERFAPGNYAAKNISFGVREFAMGAAVNGMTLHGGVQAFGATFFVFSDYLRSAIRSAALMGIPSTFIMTHDSIAVGEDGPTHEPIEHLASFRAMPGLHVIRPADGNETVEAYRYAFTQKEQPTMLVLSRQNLPILPNSAAKAQTGLAKGAYILADSPLDKLDIILLASGSEVHLMTAVRDNLAKKGFGARVVSMPSFDLFDKQSPEYKESVLPKAVKNRFAAEMGASYGWHKYLGDTGQILAIDSFGMSGPGDELARRFGFTVENLTELALKQL</sequence>
<dbReference type="EMBL" id="AABCVX010000005">
    <property type="protein sequence ID" value="EAG6169940.1"/>
    <property type="molecule type" value="Genomic_DNA"/>
</dbReference>
<dbReference type="Pfam" id="PF00456">
    <property type="entry name" value="Transketolase_N"/>
    <property type="match status" value="1"/>
</dbReference>
<gene>
    <name evidence="45" type="primary">tkt</name>
    <name evidence="52" type="synonym">tkt_3</name>
    <name evidence="32" type="ORF">AB917_14295</name>
    <name evidence="18" type="ORF">ABZ57_11075</name>
    <name evidence="51" type="ORF">AJL21_13995</name>
    <name evidence="19" type="ORF">ARY78_12575</name>
    <name evidence="27" type="ORF">B1N52_10335</name>
    <name evidence="26" type="ORF">B1S26_12490</name>
    <name evidence="28" type="ORF">B5K54_09335</name>
    <name evidence="25" type="ORF">BCZ21_11460</name>
    <name evidence="30" type="ORF">CA369_08920</name>
    <name evidence="29" type="ORF">CAV64_09510</name>
    <name evidence="33" type="ORF">CW845_11845</name>
    <name evidence="35" type="ORF">D7104_03840</name>
    <name evidence="31" type="ORF">DCT16_11210</name>
    <name evidence="21" type="ORF">DQ70_10135</name>
    <name evidence="20" type="ORF">DU018_11740</name>
    <name evidence="52" type="ORF">DYZ80_02293</name>
    <name evidence="34" type="ORF">E5F58_04785</name>
    <name evidence="24" type="ORF">EX365_10520</name>
    <name evidence="23" type="ORF">EXZ73_13765</name>
    <name evidence="40" type="ORF">F6436_06110</name>
    <name evidence="41" type="ORF">F6515_07090</name>
    <name evidence="36" type="ORF">FA835_10800</name>
    <name evidence="38" type="ORF">FLQ97_02870</name>
    <name evidence="37" type="ORF">FLR03_00700</name>
    <name evidence="39" type="ORF">FNX40_04915</name>
    <name evidence="44" type="ORF">FV747_10505</name>
    <name evidence="45" type="ORF">G3O21_001381</name>
    <name evidence="46" type="ORF">GHH22_10355</name>
    <name evidence="43" type="ORF">GJW51_11750</name>
    <name evidence="42" type="ORF">GQG13_11235</name>
    <name evidence="47" type="ORF">GYS09_01765</name>
    <name evidence="48" type="ORF">GYX23_04240</name>
    <name evidence="49" type="ORF">GYY14_07865</name>
    <name evidence="50" type="ORF">HZJ64_08100</name>
    <name evidence="22" type="ORF">UI29_11210</name>
</gene>
<evidence type="ECO:0000313" key="64">
    <source>
        <dbReference type="Proteomes" id="UP000389283"/>
    </source>
</evidence>
<dbReference type="InterPro" id="IPR009014">
    <property type="entry name" value="Transketo_C/PFOR_II"/>
</dbReference>
<dbReference type="EMBL" id="AAAIXK010000007">
    <property type="protein sequence ID" value="EAC5551267.1"/>
    <property type="molecule type" value="Genomic_DNA"/>
</dbReference>
<feature type="binding site" evidence="12">
    <location>
        <position position="473"/>
    </location>
    <ligand>
        <name>substrate</name>
    </ligand>
</feature>
<dbReference type="EMBL" id="AANCRK010000005">
    <property type="protein sequence ID" value="EDN7715687.1"/>
    <property type="molecule type" value="Genomic_DNA"/>
</dbReference>
<evidence type="ECO:0000313" key="77">
    <source>
        <dbReference type="Proteomes" id="UP000528151"/>
    </source>
</evidence>
<dbReference type="EMBL" id="AAAMZD010000005">
    <property type="protein sequence ID" value="EAD3793321.1"/>
    <property type="molecule type" value="Genomic_DNA"/>
</dbReference>
<dbReference type="Proteomes" id="UP000467347">
    <property type="component" value="Unassembled WGS sequence"/>
</dbReference>
<comment type="cofactor">
    <cofactor evidence="13">
        <name>thiamine diphosphate</name>
        <dbReference type="ChEBI" id="CHEBI:58937"/>
    </cofactor>
    <text evidence="13">Binds 1 thiamine pyrophosphate per subunit. During the reaction, the substrate forms a covalent intermediate with the cofactor.</text>
</comment>
<dbReference type="EMBL" id="AABBZO010000009">
    <property type="protein sequence ID" value="EAG4462404.1"/>
    <property type="molecule type" value="Genomic_DNA"/>
</dbReference>
<keyword evidence="6 14" id="KW-0479">Metal-binding</keyword>
<dbReference type="GO" id="GO:0004802">
    <property type="term" value="F:transketolase activity"/>
    <property type="evidence" value="ECO:0007669"/>
    <property type="project" value="UniProtKB-UniRule"/>
</dbReference>
<evidence type="ECO:0000313" key="68">
    <source>
        <dbReference type="Proteomes" id="UP000455569"/>
    </source>
</evidence>
<dbReference type="KEGG" id="lmv:Y193_14075"/>
<evidence type="ECO:0000313" key="80">
    <source>
        <dbReference type="Proteomes" id="UP000548278"/>
    </source>
</evidence>
<evidence type="ECO:0000313" key="44">
    <source>
        <dbReference type="EMBL" id="EDO0986418.1"/>
    </source>
</evidence>
<evidence type="ECO:0000313" key="31">
    <source>
        <dbReference type="EMBL" id="EAG6169940.1"/>
    </source>
</evidence>
<dbReference type="EMBL" id="AABGUK010000001">
    <property type="protein sequence ID" value="EAH4241319.1"/>
    <property type="molecule type" value="Genomic_DNA"/>
</dbReference>
<dbReference type="EMBL" id="AANPAU010000004">
    <property type="protein sequence ID" value="EDP8513962.1"/>
    <property type="molecule type" value="Genomic_DNA"/>
</dbReference>
<dbReference type="Proteomes" id="UP000350032">
    <property type="component" value="Unassembled WGS sequence"/>
</dbReference>
<dbReference type="EMBL" id="AAAJWF010000006">
    <property type="protein sequence ID" value="EAC7481037.1"/>
    <property type="molecule type" value="Genomic_DNA"/>
</dbReference>
<reference evidence="52 53" key="2">
    <citation type="journal article" date="2018" name="BMC Genomics">
        <title>Genes significantly associated with lineage II food isolates of Listeria monocytogenes.</title>
        <authorList>
            <person name="Pirone-Davies C."/>
            <person name="Chen Y."/>
            <person name="Pightling A."/>
            <person name="Ryan G."/>
            <person name="Wang Y."/>
            <person name="Yao K."/>
            <person name="Hoffmann M."/>
            <person name="Allard M.W."/>
        </authorList>
    </citation>
    <scope>NUCLEOTIDE SEQUENCE [LARGE SCALE GENOMIC DNA]</scope>
    <source>
        <strain evidence="52 53">PNUSAL000550</strain>
    </source>
</reference>
<dbReference type="EMBL" id="DAAJCS010000002">
    <property type="protein sequence ID" value="HAC0012205.1"/>
    <property type="molecule type" value="Genomic_DNA"/>
</dbReference>
<dbReference type="InterPro" id="IPR005475">
    <property type="entry name" value="Transketolase-like_Pyr-bd"/>
</dbReference>
<evidence type="ECO:0000256" key="11">
    <source>
        <dbReference type="PIRSR" id="PIRSR605478-1"/>
    </source>
</evidence>
<dbReference type="Pfam" id="PF22613">
    <property type="entry name" value="Transketolase_C_1"/>
    <property type="match status" value="1"/>
</dbReference>
<evidence type="ECO:0000313" key="61">
    <source>
        <dbReference type="Proteomes" id="UP000365297"/>
    </source>
</evidence>
<evidence type="ECO:0000313" key="69">
    <source>
        <dbReference type="Proteomes" id="UP000467347"/>
    </source>
</evidence>
<evidence type="ECO:0000313" key="32">
    <source>
        <dbReference type="EMBL" id="EAG6991763.1"/>
    </source>
</evidence>
<comment type="caution">
    <text evidence="45">The sequence shown here is derived from an EMBL/GenBank/DDBJ whole genome shotgun (WGS) entry which is preliminary data.</text>
</comment>
<evidence type="ECO:0000256" key="7">
    <source>
        <dbReference type="ARBA" id="ARBA00022842"/>
    </source>
</evidence>
<feature type="binding site" evidence="13">
    <location>
        <position position="157"/>
    </location>
    <ligand>
        <name>thiamine diphosphate</name>
        <dbReference type="ChEBI" id="CHEBI:58937"/>
    </ligand>
</feature>
<evidence type="ECO:0000313" key="43">
    <source>
        <dbReference type="EMBL" id="EDN9837332.1"/>
    </source>
</evidence>
<evidence type="ECO:0000313" key="51">
    <source>
        <dbReference type="EMBL" id="OET48260.1"/>
    </source>
</evidence>
<dbReference type="Proteomes" id="UP000423131">
    <property type="component" value="Unassembled WGS sequence"/>
</dbReference>
<feature type="site" description="Important for catalytic activity" evidence="15">
    <location>
        <position position="27"/>
    </location>
</feature>
<evidence type="ECO:0000256" key="14">
    <source>
        <dbReference type="PIRSR" id="PIRSR605478-4"/>
    </source>
</evidence>
<feature type="binding site" evidence="13">
    <location>
        <position position="437"/>
    </location>
    <ligand>
        <name>thiamine diphosphate</name>
        <dbReference type="ChEBI" id="CHEBI:58937"/>
    </ligand>
</feature>
<dbReference type="Proteomes" id="UP000331186">
    <property type="component" value="Unassembled WGS sequence"/>
</dbReference>
<reference evidence="50 79" key="9">
    <citation type="submission" date="2020-06" db="EMBL/GenBank/DDBJ databases">
        <title>Two Listeria outbreaks in Switzerland in 2018 and 2020.</title>
        <authorList>
            <person name="Stevens M.J.A."/>
            <person name="Bloemberg G."/>
            <person name="Nusch-Inderbinnen M."/>
            <person name="Stephan R."/>
        </authorList>
    </citation>
    <scope>NUCLEOTIDE SEQUENCE [LARGE SCALE GENOMIC DNA]</scope>
    <source>
        <strain evidence="50 79">N18-0707</strain>
    </source>
</reference>
<dbReference type="SUPFAM" id="SSF52518">
    <property type="entry name" value="Thiamin diphosphate-binding fold (THDP-binding)"/>
    <property type="match status" value="2"/>
</dbReference>
<dbReference type="KEGG" id="lmok:CQ02_01885"/>
<dbReference type="Proteomes" id="UP000852906">
    <property type="component" value="Unassembled WGS sequence"/>
</dbReference>
<dbReference type="EMBL" id="DAAIJL010000001">
    <property type="protein sequence ID" value="HAB8556014.1"/>
    <property type="molecule type" value="Genomic_DNA"/>
</dbReference>
<dbReference type="Proteomes" id="UP000365297">
    <property type="component" value="Unassembled WGS sequence"/>
</dbReference>
<dbReference type="Proteomes" id="UP000339309">
    <property type="component" value="Unassembled WGS sequence"/>
</dbReference>
<comment type="similarity">
    <text evidence="1 16">Belongs to the transketolase family.</text>
</comment>
<evidence type="ECO:0000256" key="15">
    <source>
        <dbReference type="PIRSR" id="PIRSR605478-5"/>
    </source>
</evidence>
<evidence type="ECO:0000313" key="57">
    <source>
        <dbReference type="Proteomes" id="UP000344343"/>
    </source>
</evidence>
<dbReference type="NCBIfam" id="TIGR00232">
    <property type="entry name" value="tktlase_bact"/>
    <property type="match status" value="1"/>
</dbReference>
<dbReference type="EMBL" id="AAHZFN010000001">
    <property type="protein sequence ID" value="ECB9472195.1"/>
    <property type="molecule type" value="Genomic_DNA"/>
</dbReference>
<dbReference type="SMART" id="SM00861">
    <property type="entry name" value="Transket_pyr"/>
    <property type="match status" value="1"/>
</dbReference>
<dbReference type="EMBL" id="AAANYN010000027">
    <property type="protein sequence ID" value="EAD5775348.1"/>
    <property type="molecule type" value="Genomic_DNA"/>
</dbReference>
<protein>
    <recommendedName>
        <fullName evidence="4 10">Transketolase</fullName>
        <ecNumber evidence="3 10">2.2.1.1</ecNumber>
    </recommendedName>
</protein>
<dbReference type="GO" id="GO:0006098">
    <property type="term" value="P:pentose-phosphate shunt"/>
    <property type="evidence" value="ECO:0007669"/>
    <property type="project" value="TreeGrafter"/>
</dbReference>
<dbReference type="CDD" id="cd07033">
    <property type="entry name" value="TPP_PYR_DXS_TK_like"/>
    <property type="match status" value="1"/>
</dbReference>
<evidence type="ECO:0000313" key="78">
    <source>
        <dbReference type="Proteomes" id="UP000540117"/>
    </source>
</evidence>
<evidence type="ECO:0000313" key="42">
    <source>
        <dbReference type="EMBL" id="EDN7715687.1"/>
    </source>
</evidence>
<feature type="site" description="Important for catalytic activity" evidence="15">
    <location>
        <position position="262"/>
    </location>
</feature>
<evidence type="ECO:0000313" key="72">
    <source>
        <dbReference type="Proteomes" id="UP000481141"/>
    </source>
</evidence>
<feature type="binding site" evidence="12">
    <location>
        <position position="27"/>
    </location>
    <ligand>
        <name>substrate</name>
    </ligand>
</feature>
<dbReference type="Proteomes" id="UP000489121">
    <property type="component" value="Unassembled WGS sequence"/>
</dbReference>
<evidence type="ECO:0000313" key="81">
    <source>
        <dbReference type="Proteomes" id="UP000549379"/>
    </source>
</evidence>
<evidence type="ECO:0000313" key="29">
    <source>
        <dbReference type="EMBL" id="EAG4331473.1"/>
    </source>
</evidence>
<feature type="binding site" evidence="13">
    <location>
        <position position="186"/>
    </location>
    <ligand>
        <name>thiamine diphosphate</name>
        <dbReference type="ChEBI" id="CHEBI:58937"/>
    </ligand>
</feature>
<evidence type="ECO:0000313" key="36">
    <source>
        <dbReference type="EMBL" id="EAK9317597.1"/>
    </source>
</evidence>
<dbReference type="Proteomes" id="UP000344343">
    <property type="component" value="Unassembled WGS sequence"/>
</dbReference>
<dbReference type="FunFam" id="3.40.50.920:FF:000003">
    <property type="entry name" value="Transketolase"/>
    <property type="match status" value="1"/>
</dbReference>
<evidence type="ECO:0000259" key="17">
    <source>
        <dbReference type="SMART" id="SM00861"/>
    </source>
</evidence>
<dbReference type="AlphaFoldDB" id="A0A0B8QQI8"/>
<dbReference type="InterPro" id="IPR005478">
    <property type="entry name" value="Transketolase_bac-like"/>
</dbReference>
<evidence type="ECO:0000313" key="76">
    <source>
        <dbReference type="Proteomes" id="UP000527632"/>
    </source>
</evidence>
<evidence type="ECO:0000256" key="8">
    <source>
        <dbReference type="ARBA" id="ARBA00023052"/>
    </source>
</evidence>
<evidence type="ECO:0000313" key="65">
    <source>
        <dbReference type="Proteomes" id="UP000398321"/>
    </source>
</evidence>
<evidence type="ECO:0000313" key="30">
    <source>
        <dbReference type="EMBL" id="EAG4462404.1"/>
    </source>
</evidence>
<evidence type="ECO:0000313" key="54">
    <source>
        <dbReference type="Proteomes" id="UP000331186"/>
    </source>
</evidence>
<dbReference type="EMBL" id="AAAIKW010000007">
    <property type="protein sequence ID" value="EAC4553032.1"/>
    <property type="molecule type" value="Genomic_DNA"/>
</dbReference>
<evidence type="ECO:0000313" key="66">
    <source>
        <dbReference type="Proteomes" id="UP000410967"/>
    </source>
</evidence>
<evidence type="ECO:0000313" key="70">
    <source>
        <dbReference type="Proteomes" id="UP000467536"/>
    </source>
</evidence>
<feature type="binding site" evidence="14">
    <location>
        <position position="188"/>
    </location>
    <ligand>
        <name>Mg(2+)</name>
        <dbReference type="ChEBI" id="CHEBI:18420"/>
    </ligand>
</feature>
<dbReference type="Gene3D" id="3.40.50.970">
    <property type="match status" value="2"/>
</dbReference>
<dbReference type="EC" id="2.2.1.1" evidence="3 10"/>
<dbReference type="EMBL" id="AABBYJ010000005">
    <property type="protein sequence ID" value="EAG4331473.1"/>
    <property type="molecule type" value="Genomic_DNA"/>
</dbReference>
<evidence type="ECO:0000313" key="41">
    <source>
        <dbReference type="EMBL" id="ECY9782758.1"/>
    </source>
</evidence>
<feature type="binding site" evidence="13">
    <location>
        <begin position="115"/>
        <end position="117"/>
    </location>
    <ligand>
        <name>thiamine diphosphate</name>
        <dbReference type="ChEBI" id="CHEBI:58937"/>
    </ligand>
</feature>
<dbReference type="Proteomes" id="UP000455569">
    <property type="component" value="Unassembled WGS sequence"/>
</dbReference>
<dbReference type="InterPro" id="IPR029061">
    <property type="entry name" value="THDP-binding"/>
</dbReference>
<evidence type="ECO:0000313" key="85">
    <source>
        <dbReference type="Proteomes" id="UP000852906"/>
    </source>
</evidence>
<evidence type="ECO:0000256" key="13">
    <source>
        <dbReference type="PIRSR" id="PIRSR605478-3"/>
    </source>
</evidence>
<feature type="binding site" evidence="12">
    <location>
        <position position="384"/>
    </location>
    <ligand>
        <name>substrate</name>
    </ligand>
</feature>
<dbReference type="Proteomes" id="UP000337746">
    <property type="component" value="Unassembled WGS sequence"/>
</dbReference>
<evidence type="ECO:0000313" key="48">
    <source>
        <dbReference type="EMBL" id="HAC0012205.1"/>
    </source>
</evidence>
<evidence type="ECO:0000313" key="59">
    <source>
        <dbReference type="Proteomes" id="UP000350032"/>
    </source>
</evidence>
<feature type="binding site" evidence="14">
    <location>
        <position position="186"/>
    </location>
    <ligand>
        <name>Mg(2+)</name>
        <dbReference type="ChEBI" id="CHEBI:18420"/>
    </ligand>
</feature>
<comment type="cofactor">
    <cofactor evidence="16">
        <name>Mg(2+)</name>
        <dbReference type="ChEBI" id="CHEBI:18420"/>
    </cofactor>
    <cofactor evidence="16">
        <name>Ca(2+)</name>
        <dbReference type="ChEBI" id="CHEBI:29108"/>
    </cofactor>
    <cofactor evidence="16">
        <name>Mn(2+)</name>
        <dbReference type="ChEBI" id="CHEBI:29035"/>
    </cofactor>
    <cofactor evidence="16">
        <name>Co(2+)</name>
        <dbReference type="ChEBI" id="CHEBI:48828"/>
    </cofactor>
    <text evidence="16">Binds 1 Mg(2+) ion per subunit. Can also utilize other divalent metal cations, such as Ca(2+), Mn(2+) and Co(2+).</text>
</comment>
<dbReference type="EMBL" id="AALEDS010000004">
    <property type="protein sequence ID" value="ECY6543899.1"/>
    <property type="molecule type" value="Genomic_DNA"/>
</dbReference>
<evidence type="ECO:0000313" key="56">
    <source>
        <dbReference type="Proteomes" id="UP000339309"/>
    </source>
</evidence>
<keyword evidence="7 14" id="KW-0460">Magnesium</keyword>
<dbReference type="EMBL" id="AANEHK010000009">
    <property type="protein sequence ID" value="EDO0986418.1"/>
    <property type="molecule type" value="Genomic_DNA"/>
</dbReference>
<evidence type="ECO:0000313" key="26">
    <source>
        <dbReference type="EMBL" id="EAG2246224.1"/>
    </source>
</evidence>
<dbReference type="EMBL" id="AABAWE010000005">
    <property type="protein sequence ID" value="EAG2087882.1"/>
    <property type="molecule type" value="Genomic_DNA"/>
</dbReference>
<dbReference type="InterPro" id="IPR005474">
    <property type="entry name" value="Transketolase_N"/>
</dbReference>
<comment type="catalytic activity">
    <reaction evidence="9 16">
        <text>D-sedoheptulose 7-phosphate + D-glyceraldehyde 3-phosphate = aldehydo-D-ribose 5-phosphate + D-xylulose 5-phosphate</text>
        <dbReference type="Rhea" id="RHEA:10508"/>
        <dbReference type="ChEBI" id="CHEBI:57483"/>
        <dbReference type="ChEBI" id="CHEBI:57737"/>
        <dbReference type="ChEBI" id="CHEBI:58273"/>
        <dbReference type="ChEBI" id="CHEBI:59776"/>
        <dbReference type="EC" id="2.2.1.1"/>
    </reaction>
</comment>
<dbReference type="Proteomes" id="UP000376505">
    <property type="component" value="Unassembled WGS sequence"/>
</dbReference>
<evidence type="ECO:0000313" key="74">
    <source>
        <dbReference type="Proteomes" id="UP000522199"/>
    </source>
</evidence>
<evidence type="ECO:0000256" key="1">
    <source>
        <dbReference type="ARBA" id="ARBA00007131"/>
    </source>
</evidence>
<dbReference type="EMBL" id="AAANYR010000005">
    <property type="protein sequence ID" value="EAD5786992.1"/>
    <property type="molecule type" value="Genomic_DNA"/>
</dbReference>
<evidence type="ECO:0000313" key="53">
    <source>
        <dbReference type="Proteomes" id="UP000272537"/>
    </source>
</evidence>
<evidence type="ECO:0000313" key="63">
    <source>
        <dbReference type="Proteomes" id="UP000376505"/>
    </source>
</evidence>
<dbReference type="Proteomes" id="UP000398321">
    <property type="component" value="Unassembled WGS sequence"/>
</dbReference>
<evidence type="ECO:0000313" key="67">
    <source>
        <dbReference type="Proteomes" id="UP000423131"/>
    </source>
</evidence>
<dbReference type="EMBL" id="AACJYH010000002">
    <property type="protein sequence ID" value="EAK8896831.1"/>
    <property type="molecule type" value="Genomic_DNA"/>
</dbReference>
<reference evidence="45 71" key="8">
    <citation type="submission" date="2020-02" db="EMBL/GenBank/DDBJ databases">
        <authorList>
            <consortium name="GenomeTrakr: Next Generation Sequencing Network for Food Pathogen Tracability"/>
        </authorList>
    </citation>
    <scope>NUCLEOTIDE SEQUENCE [LARGE SCALE GENOMIC DNA]</scope>
    <source>
        <strain evidence="28 81">10B02965A-1</strain>
        <strain evidence="21 62">CFSAN008042</strain>
        <strain evidence="30 77">CFSAN063727</strain>
        <strain evidence="42 68">CFSAN102901</strain>
        <strain evidence="19 61">FDA00007096</strain>
        <strain evidence="26">FDA00011243</strain>
        <strain evidence="20 54">FDA00013332</strain>
        <strain evidence="24 57">FDA00013853</strain>
        <strain evidence="37 67">FDA00014336</strain>
        <strain evidence="39 64">FDA00014370</strain>
        <strain evidence="38 65">FDA00014392</strain>
        <strain evidence="45">FDA00015054</strain>
        <strain evidence="29 78">FDA1005580-S054-001</strain>
        <strain evidence="71">FDA1090798-S029-001</strain>
        <strain evidence="72">FDA956581-098-004</strain>
        <strain evidence="27 75">FDA960927-006-004</strain>
        <strain evidence="31 82">FLAG-38921</strain>
        <strain evidence="25 55">FLAG-54356</strain>
        <strain evidence="23 63">FSIS31901579</strain>
        <strain evidence="34 76">LS1344</strain>
        <strain evidence="43 69">OSF101448</strain>
        <strain evidence="22 58">VA-WGS-00405</strain>
    </source>
</reference>
<feature type="domain" description="Transketolase-like pyrimidine-binding" evidence="17">
    <location>
        <begin position="354"/>
        <end position="525"/>
    </location>
</feature>
<dbReference type="Proteomes" id="UP000345329">
    <property type="component" value="Unassembled WGS sequence"/>
</dbReference>
<dbReference type="Proteomes" id="UP000368512">
    <property type="component" value="Unassembled WGS sequence"/>
</dbReference>
<evidence type="ECO:0000313" key="22">
    <source>
        <dbReference type="EMBL" id="EAD3793321.1"/>
    </source>
</evidence>
<evidence type="ECO:0000256" key="16">
    <source>
        <dbReference type="RuleBase" id="RU004996"/>
    </source>
</evidence>
<dbReference type="Proteomes" id="UP000410967">
    <property type="component" value="Unassembled WGS sequence"/>
</dbReference>
<evidence type="ECO:0000313" key="19">
    <source>
        <dbReference type="EMBL" id="EAC5551267.1"/>
    </source>
</evidence>
<dbReference type="Proteomes" id="UP000566721">
    <property type="component" value="Unassembled WGS sequence"/>
</dbReference>
<reference evidence="83 84" key="3">
    <citation type="journal article" date="2018" name="Genome Biol.">
        <title>SKESA: strategic k-mer extension for scrupulous assemblies.</title>
        <authorList>
            <person name="Souvorov A."/>
            <person name="Agarwala R."/>
            <person name="Lipman D.J."/>
        </authorList>
    </citation>
    <scope>NUCLEOTIDE SEQUENCE [LARGE SCALE GENOMIC DNA]</scope>
    <source>
        <strain evidence="46">09CEB371LM</strain>
        <strain evidence="47 84">CFIAFB20100120</strain>
        <strain evidence="49">CFIAFB20170037</strain>
        <strain evidence="48 83">CFIAFB20170045</strain>
    </source>
</reference>
<dbReference type="Proteomes" id="UP000525850">
    <property type="component" value="Unassembled WGS sequence"/>
</dbReference>
<keyword evidence="16" id="KW-0106">Calcium</keyword>
<feature type="binding site" evidence="13">
    <location>
        <position position="262"/>
    </location>
    <ligand>
        <name>thiamine diphosphate</name>
        <dbReference type="ChEBI" id="CHEBI:58937"/>
    </ligand>
</feature>
<accession>A0A0B8QQI8</accession>
<dbReference type="Pfam" id="PF02779">
    <property type="entry name" value="Transket_pyr"/>
    <property type="match status" value="1"/>
</dbReference>
<dbReference type="EMBL" id="AANDSR010000008">
    <property type="protein sequence ID" value="EDN9837332.1"/>
    <property type="molecule type" value="Genomic_DNA"/>
</dbReference>
<dbReference type="InterPro" id="IPR020826">
    <property type="entry name" value="Transketolase_BS"/>
</dbReference>
<evidence type="ECO:0000313" key="73">
    <source>
        <dbReference type="Proteomes" id="UP000489121"/>
    </source>
</evidence>
<evidence type="ECO:0000313" key="33">
    <source>
        <dbReference type="EMBL" id="EAG9388179.1"/>
    </source>
</evidence>
<feature type="binding site" evidence="12">
    <location>
        <position position="469"/>
    </location>
    <ligand>
        <name>substrate</name>
    </ligand>
</feature>
<dbReference type="PANTHER" id="PTHR43522:SF2">
    <property type="entry name" value="TRANSKETOLASE 1-RELATED"/>
    <property type="match status" value="1"/>
</dbReference>
<dbReference type="Proteomes" id="UP000467536">
    <property type="component" value="Unassembled WGS sequence"/>
</dbReference>
<evidence type="ECO:0000313" key="75">
    <source>
        <dbReference type="Proteomes" id="UP000525850"/>
    </source>
</evidence>
<dbReference type="GO" id="GO:0005829">
    <property type="term" value="C:cytosol"/>
    <property type="evidence" value="ECO:0007669"/>
    <property type="project" value="TreeGrafter"/>
</dbReference>
<dbReference type="EMBL" id="AABEKY010000006">
    <property type="protein sequence ID" value="EAG9388179.1"/>
    <property type="molecule type" value="Genomic_DNA"/>
</dbReference>
<evidence type="ECO:0000256" key="2">
    <source>
        <dbReference type="ARBA" id="ARBA00011738"/>
    </source>
</evidence>
<name>A0A0B8QQI8_LISMN</name>
<reference evidence="44 70" key="6">
    <citation type="submission" date="2019-08" db="EMBL/GenBank/DDBJ databases">
        <authorList>
            <person name="Ashton P.M."/>
            <person name="Dallman T."/>
            <person name="Nair S."/>
            <person name="De Pinna E."/>
            <person name="Peters T."/>
            <person name="Grant K."/>
        </authorList>
    </citation>
    <scope>NUCLEOTIDE SEQUENCE [LARGE SCALE GENOMIC DNA]</scope>
    <source>
        <strain evidence="44 70">788324</strain>
    </source>
</reference>
<evidence type="ECO:0000313" key="25">
    <source>
        <dbReference type="EMBL" id="EAG2087882.1"/>
    </source>
</evidence>
<reference evidence="51 85" key="1">
    <citation type="submission" date="2016-09" db="EMBL/GenBank/DDBJ databases">
        <title>100K Listeria isolates.</title>
        <authorList>
            <person name="Chen P."/>
            <person name="Weimer B.C."/>
            <person name="Kong N."/>
            <person name="Huang B."/>
        </authorList>
    </citation>
    <scope>NUCLEOTIDE SEQUENCE [LARGE SCALE GENOMIC DNA]</scope>
    <source>
        <strain evidence="51 85">BCW_2383</strain>
    </source>
</reference>
<dbReference type="EMBL" id="MJTJ01000020">
    <property type="protein sequence ID" value="OET48260.1"/>
    <property type="molecule type" value="Genomic_DNA"/>
</dbReference>
<evidence type="ECO:0000256" key="10">
    <source>
        <dbReference type="NCBIfam" id="TIGR00232"/>
    </source>
</evidence>
<feature type="binding site" evidence="12">
    <location>
        <position position="357"/>
    </location>
    <ligand>
        <name>substrate</name>
    </ligand>
</feature>
<dbReference type="Proteomes" id="UP000840039">
    <property type="component" value="Unassembled WGS sequence"/>
</dbReference>
<keyword evidence="5 16" id="KW-0808">Transferase</keyword>
<dbReference type="EMBL" id="AABDGJ010000014">
    <property type="protein sequence ID" value="EAG6991763.1"/>
    <property type="molecule type" value="Genomic_DNA"/>
</dbReference>
<evidence type="ECO:0000313" key="34">
    <source>
        <dbReference type="EMBL" id="EAH4241319.1"/>
    </source>
</evidence>
<dbReference type="EMBL" id="AACKDQ010000024">
    <property type="protein sequence ID" value="EAK9317597.1"/>
    <property type="molecule type" value="Genomic_DNA"/>
</dbReference>
<dbReference type="Proteomes" id="UP000544530">
    <property type="component" value="Unassembled WGS sequence"/>
</dbReference>
<feature type="binding site" evidence="13">
    <location>
        <position position="67"/>
    </location>
    <ligand>
        <name>thiamine diphosphate</name>
        <dbReference type="ChEBI" id="CHEBI:58937"/>
    </ligand>
</feature>
<evidence type="ECO:0000313" key="60">
    <source>
        <dbReference type="Proteomes" id="UP000364988"/>
    </source>
</evidence>
<evidence type="ECO:0000256" key="12">
    <source>
        <dbReference type="PIRSR" id="PIRSR605478-2"/>
    </source>
</evidence>
<evidence type="ECO:0000313" key="24">
    <source>
        <dbReference type="EMBL" id="EAD5786992.1"/>
    </source>
</evidence>
<dbReference type="CDD" id="cd02012">
    <property type="entry name" value="TPP_TK"/>
    <property type="match status" value="1"/>
</dbReference>
<dbReference type="FunFam" id="3.40.50.970:FF:000004">
    <property type="entry name" value="Transketolase"/>
    <property type="match status" value="1"/>
</dbReference>